<sequence length="140" mass="14771">MAARRNTRTPLEPFAPRNLWLAALGLAAITRREAGNAATSALTTAGFLGQRLAGFAGDARDVARGGAFTLRERIEPAVGGFSAEVEARLAPVLEKLGLATPGGRAPRKPARRPAAKRPAAARRTTRKAAPTPKRKARATR</sequence>
<organism evidence="2 3">
    <name type="scientific">Luteimonas marina</name>
    <dbReference type="NCBI Taxonomy" id="488485"/>
    <lineage>
        <taxon>Bacteria</taxon>
        <taxon>Pseudomonadati</taxon>
        <taxon>Pseudomonadota</taxon>
        <taxon>Gammaproteobacteria</taxon>
        <taxon>Lysobacterales</taxon>
        <taxon>Lysobacteraceae</taxon>
        <taxon>Luteimonas</taxon>
    </lineage>
</organism>
<dbReference type="EMBL" id="VOHK01000006">
    <property type="protein sequence ID" value="TWT18535.1"/>
    <property type="molecule type" value="Genomic_DNA"/>
</dbReference>
<proteinExistence type="predicted"/>
<dbReference type="AlphaFoldDB" id="A0A5C5TYY5"/>
<evidence type="ECO:0000256" key="1">
    <source>
        <dbReference type="SAM" id="MobiDB-lite"/>
    </source>
</evidence>
<accession>A0A5C5TYY5</accession>
<dbReference type="Proteomes" id="UP000319980">
    <property type="component" value="Unassembled WGS sequence"/>
</dbReference>
<name>A0A5C5TYY5_9GAMM</name>
<reference evidence="2 3" key="1">
    <citation type="journal article" date="2008" name="Int. J. Syst. Evol. Microbiol.">
        <title>Luteimonas marina sp. nov., isolated from seawater.</title>
        <authorList>
            <person name="Baik K.S."/>
            <person name="Park S.C."/>
            <person name="Kim M.S."/>
            <person name="Kim E.M."/>
            <person name="Park C."/>
            <person name="Chun J."/>
            <person name="Seong C.N."/>
        </authorList>
    </citation>
    <scope>NUCLEOTIDE SEQUENCE [LARGE SCALE GENOMIC DNA]</scope>
    <source>
        <strain evidence="2 3">FR1330</strain>
    </source>
</reference>
<feature type="region of interest" description="Disordered" evidence="1">
    <location>
        <begin position="96"/>
        <end position="140"/>
    </location>
</feature>
<comment type="caution">
    <text evidence="2">The sequence shown here is derived from an EMBL/GenBank/DDBJ whole genome shotgun (WGS) entry which is preliminary data.</text>
</comment>
<dbReference type="RefSeq" id="WP_146388640.1">
    <property type="nucleotide sequence ID" value="NZ_VOHK01000006.1"/>
</dbReference>
<protein>
    <recommendedName>
        <fullName evidence="4">Poly(Hydroxyalcanoate) granule associated protein</fullName>
    </recommendedName>
</protein>
<keyword evidence="3" id="KW-1185">Reference proteome</keyword>
<evidence type="ECO:0000313" key="2">
    <source>
        <dbReference type="EMBL" id="TWT18535.1"/>
    </source>
</evidence>
<evidence type="ECO:0000313" key="3">
    <source>
        <dbReference type="Proteomes" id="UP000319980"/>
    </source>
</evidence>
<feature type="compositionally biased region" description="Basic residues" evidence="1">
    <location>
        <begin position="105"/>
        <end position="140"/>
    </location>
</feature>
<evidence type="ECO:0008006" key="4">
    <source>
        <dbReference type="Google" id="ProtNLM"/>
    </source>
</evidence>
<gene>
    <name evidence="2" type="ORF">FQY83_14245</name>
</gene>
<dbReference type="OrthoDB" id="6008326at2"/>